<dbReference type="AlphaFoldDB" id="A0A1Q2LHP1"/>
<accession>A0A1Q2LHP1</accession>
<dbReference type="KEGG" id="hbl:XJ32_07665"/>
<evidence type="ECO:0000313" key="1">
    <source>
        <dbReference type="EMBL" id="AQQ59986.1"/>
    </source>
</evidence>
<proteinExistence type="predicted"/>
<dbReference type="Proteomes" id="UP000188298">
    <property type="component" value="Chromosome"/>
</dbReference>
<protein>
    <submittedName>
        <fullName evidence="1">Uncharacterized protein</fullName>
    </submittedName>
</protein>
<evidence type="ECO:0000313" key="2">
    <source>
        <dbReference type="Proteomes" id="UP000188298"/>
    </source>
</evidence>
<name>A0A1Q2LHP1_9HELI</name>
<dbReference type="RefSeq" id="WP_077388905.1">
    <property type="nucleotide sequence ID" value="NZ_CP019645.1"/>
</dbReference>
<reference evidence="1 2" key="1">
    <citation type="submission" date="2017-02" db="EMBL/GenBank/DDBJ databases">
        <title>Whole genome sequencing of Helicobacter bilis strain AAQJH.</title>
        <authorList>
            <person name="Conlan S."/>
            <person name="Thomas P.J."/>
            <person name="Mullikin J."/>
            <person name="Palmore T.N."/>
            <person name="Frank K.M."/>
            <person name="Segre J.A."/>
        </authorList>
    </citation>
    <scope>NUCLEOTIDE SEQUENCE [LARGE SCALE GENOMIC DNA]</scope>
    <source>
        <strain evidence="1 2">AAQJH</strain>
    </source>
</reference>
<dbReference type="EMBL" id="CP019645">
    <property type="protein sequence ID" value="AQQ59986.1"/>
    <property type="molecule type" value="Genomic_DNA"/>
</dbReference>
<organism evidence="1 2">
    <name type="scientific">Helicobacter bilis</name>
    <dbReference type="NCBI Taxonomy" id="37372"/>
    <lineage>
        <taxon>Bacteria</taxon>
        <taxon>Pseudomonadati</taxon>
        <taxon>Campylobacterota</taxon>
        <taxon>Epsilonproteobacteria</taxon>
        <taxon>Campylobacterales</taxon>
        <taxon>Helicobacteraceae</taxon>
        <taxon>Helicobacter</taxon>
    </lineage>
</organism>
<gene>
    <name evidence="1" type="ORF">XJ32_07665</name>
</gene>
<sequence length="65" mass="7155">MSIDRLIAKFADKQVAEKYAKAAGEAKKQHKTTCFVDSAEWKVADIKNALLKSGNGALVRQYGLE</sequence>